<keyword evidence="5 7" id="KW-0472">Membrane</keyword>
<dbReference type="OrthoDB" id="5182677at2"/>
<dbReference type="AlphaFoldDB" id="A0A3N0DTM8"/>
<sequence>MVPPISSDSSSGWAWNATRVNGTSPACIAARPDRSSLSASSQVPSRMVQVSGSEAREEGRMDVGGKSSLRWLHLVAGTVVALLGCGLIGLLPRFVGASWVAIGSTLGAVPPLVLCGLVLLWFAGLLVHVPVLRAAMPGLTTRQALTLNLSGSAVSNVLPVGGPAGMGLGYAMARSWGFGSDRFASYTVSTNLWNALGKFVVGLTVLATAALLDQRLPSGLGAVVIGASVFISVSAGLAALVLRTEGATAAAGRRLDRFRRRLRPRENPVAASEWLLNGRAELVTAVRAGWRRMSAGVLLYLALQASLMFACLAAVGAGAPITVVLIAFAIERLISLAPITPGASGVAELGTVAALHSFGVDPVHAAAGVLLYRILMFAIEIPVGGTIALSWLRGHRRRRAAEAQAALVIEPDRARTEVAA</sequence>
<comment type="subcellular location">
    <subcellularLocation>
        <location evidence="1">Cell membrane</location>
        <topology evidence="1">Multi-pass membrane protein</topology>
    </subcellularLocation>
</comment>
<dbReference type="InterPro" id="IPR022791">
    <property type="entry name" value="L-PG_synthase/AglD"/>
</dbReference>
<dbReference type="GO" id="GO:0005886">
    <property type="term" value="C:plasma membrane"/>
    <property type="evidence" value="ECO:0007669"/>
    <property type="project" value="UniProtKB-SubCell"/>
</dbReference>
<evidence type="ECO:0000256" key="6">
    <source>
        <dbReference type="SAM" id="MobiDB-lite"/>
    </source>
</evidence>
<dbReference type="Pfam" id="PF03706">
    <property type="entry name" value="LPG_synthase_TM"/>
    <property type="match status" value="1"/>
</dbReference>
<keyword evidence="2" id="KW-1003">Cell membrane</keyword>
<feature type="transmembrane region" description="Helical" evidence="7">
    <location>
        <begin position="192"/>
        <end position="212"/>
    </location>
</feature>
<proteinExistence type="predicted"/>
<reference evidence="8 9" key="1">
    <citation type="submission" date="2018-11" db="EMBL/GenBank/DDBJ databases">
        <authorList>
            <person name="Li F."/>
        </authorList>
    </citation>
    <scope>NUCLEOTIDE SEQUENCE [LARGE SCALE GENOMIC DNA]</scope>
    <source>
        <strain evidence="8 9">KIS18-7</strain>
    </source>
</reference>
<protein>
    <submittedName>
        <fullName evidence="8">UPF0104 family protein</fullName>
    </submittedName>
</protein>
<feature type="region of interest" description="Disordered" evidence="6">
    <location>
        <begin position="33"/>
        <end position="59"/>
    </location>
</feature>
<keyword evidence="4 7" id="KW-1133">Transmembrane helix</keyword>
<name>A0A3N0DTM8_9ACTN</name>
<feature type="transmembrane region" description="Helical" evidence="7">
    <location>
        <begin position="370"/>
        <end position="392"/>
    </location>
</feature>
<feature type="transmembrane region" description="Helical" evidence="7">
    <location>
        <begin position="71"/>
        <end position="91"/>
    </location>
</feature>
<evidence type="ECO:0000313" key="8">
    <source>
        <dbReference type="EMBL" id="RNL78985.1"/>
    </source>
</evidence>
<accession>A0A3N0DTM8</accession>
<gene>
    <name evidence="8" type="ORF">EFL95_08020</name>
</gene>
<keyword evidence="3 7" id="KW-0812">Transmembrane</keyword>
<organism evidence="8 9">
    <name type="scientific">Nocardioides marmorisolisilvae</name>
    <dbReference type="NCBI Taxonomy" id="1542737"/>
    <lineage>
        <taxon>Bacteria</taxon>
        <taxon>Bacillati</taxon>
        <taxon>Actinomycetota</taxon>
        <taxon>Actinomycetes</taxon>
        <taxon>Propionibacteriales</taxon>
        <taxon>Nocardioidaceae</taxon>
        <taxon>Nocardioides</taxon>
    </lineage>
</organism>
<evidence type="ECO:0000256" key="5">
    <source>
        <dbReference type="ARBA" id="ARBA00023136"/>
    </source>
</evidence>
<evidence type="ECO:0000256" key="7">
    <source>
        <dbReference type="SAM" id="Phobius"/>
    </source>
</evidence>
<comment type="caution">
    <text evidence="8">The sequence shown here is derived from an EMBL/GenBank/DDBJ whole genome shotgun (WGS) entry which is preliminary data.</text>
</comment>
<feature type="compositionally biased region" description="Polar residues" evidence="6">
    <location>
        <begin position="35"/>
        <end position="52"/>
    </location>
</feature>
<evidence type="ECO:0000256" key="4">
    <source>
        <dbReference type="ARBA" id="ARBA00022989"/>
    </source>
</evidence>
<dbReference type="EMBL" id="RJSG01000002">
    <property type="protein sequence ID" value="RNL78985.1"/>
    <property type="molecule type" value="Genomic_DNA"/>
</dbReference>
<keyword evidence="9" id="KW-1185">Reference proteome</keyword>
<feature type="transmembrane region" description="Helical" evidence="7">
    <location>
        <begin position="218"/>
        <end position="242"/>
    </location>
</feature>
<evidence type="ECO:0000313" key="9">
    <source>
        <dbReference type="Proteomes" id="UP000277094"/>
    </source>
</evidence>
<evidence type="ECO:0000256" key="3">
    <source>
        <dbReference type="ARBA" id="ARBA00022692"/>
    </source>
</evidence>
<feature type="transmembrane region" description="Helical" evidence="7">
    <location>
        <begin position="297"/>
        <end position="330"/>
    </location>
</feature>
<evidence type="ECO:0000256" key="2">
    <source>
        <dbReference type="ARBA" id="ARBA00022475"/>
    </source>
</evidence>
<evidence type="ECO:0000256" key="1">
    <source>
        <dbReference type="ARBA" id="ARBA00004651"/>
    </source>
</evidence>
<dbReference type="Proteomes" id="UP000277094">
    <property type="component" value="Unassembled WGS sequence"/>
</dbReference>
<feature type="transmembrane region" description="Helical" evidence="7">
    <location>
        <begin position="111"/>
        <end position="132"/>
    </location>
</feature>